<comment type="caution">
    <text evidence="1">The sequence shown here is derived from an EMBL/GenBank/DDBJ whole genome shotgun (WGS) entry which is preliminary data.</text>
</comment>
<organism evidence="1">
    <name type="scientific">marine sediment metagenome</name>
    <dbReference type="NCBI Taxonomy" id="412755"/>
    <lineage>
        <taxon>unclassified sequences</taxon>
        <taxon>metagenomes</taxon>
        <taxon>ecological metagenomes</taxon>
    </lineage>
</organism>
<reference evidence="1" key="1">
    <citation type="journal article" date="2014" name="Front. Microbiol.">
        <title>High frequency of phylogenetically diverse reductive dehalogenase-homologous genes in deep subseafloor sedimentary metagenomes.</title>
        <authorList>
            <person name="Kawai M."/>
            <person name="Futagami T."/>
            <person name="Toyoda A."/>
            <person name="Takaki Y."/>
            <person name="Nishi S."/>
            <person name="Hori S."/>
            <person name="Arai W."/>
            <person name="Tsubouchi T."/>
            <person name="Morono Y."/>
            <person name="Uchiyama I."/>
            <person name="Ito T."/>
            <person name="Fujiyama A."/>
            <person name="Inagaki F."/>
            <person name="Takami H."/>
        </authorList>
    </citation>
    <scope>NUCLEOTIDE SEQUENCE</scope>
    <source>
        <strain evidence="1">Expedition CK06-06</strain>
    </source>
</reference>
<proteinExistence type="predicted"/>
<evidence type="ECO:0000313" key="1">
    <source>
        <dbReference type="EMBL" id="GAG49569.1"/>
    </source>
</evidence>
<dbReference type="EMBL" id="BARS01053201">
    <property type="protein sequence ID" value="GAG49569.1"/>
    <property type="molecule type" value="Genomic_DNA"/>
</dbReference>
<sequence length="91" mass="10490">YEQGELISHQFIIEKTPESDVTQRVVLSYSLMRVHQDGPDEFARFSHIPFDFETETYSYEIDTTGLPPGIYRLLIGSANTALTFKMDLEIE</sequence>
<dbReference type="AlphaFoldDB" id="X0Y162"/>
<feature type="non-terminal residue" evidence="1">
    <location>
        <position position="1"/>
    </location>
</feature>
<gene>
    <name evidence="1" type="ORF">S01H1_78980</name>
</gene>
<accession>X0Y162</accession>
<protein>
    <recommendedName>
        <fullName evidence="2">Wzt C-terminal domain-containing protein</fullName>
    </recommendedName>
</protein>
<name>X0Y162_9ZZZZ</name>
<evidence type="ECO:0008006" key="2">
    <source>
        <dbReference type="Google" id="ProtNLM"/>
    </source>
</evidence>